<reference evidence="2 3" key="1">
    <citation type="submission" date="2022-04" db="EMBL/GenBank/DDBJ databases">
        <title>Leucobacter sp. isolated from rhizosphere of garlic.</title>
        <authorList>
            <person name="Won M."/>
            <person name="Lee C.-M."/>
            <person name="Woen H.-Y."/>
            <person name="Kwon S.-W."/>
        </authorList>
    </citation>
    <scope>NUCLEOTIDE SEQUENCE [LARGE SCALE GENOMIC DNA]</scope>
    <source>
        <strain evidence="2 3">H21R-40</strain>
    </source>
</reference>
<protein>
    <recommendedName>
        <fullName evidence="4">Minor tail protein</fullName>
    </recommendedName>
</protein>
<gene>
    <name evidence="2" type="ORF">MUN78_10145</name>
</gene>
<evidence type="ECO:0008006" key="4">
    <source>
        <dbReference type="Google" id="ProtNLM"/>
    </source>
</evidence>
<keyword evidence="3" id="KW-1185">Reference proteome</keyword>
<feature type="region of interest" description="Disordered" evidence="1">
    <location>
        <begin position="106"/>
        <end position="144"/>
    </location>
</feature>
<accession>A0ABY4FHA7</accession>
<sequence length="592" mass="61793">MKSLRRKLAEREQAKAAQEAAAKTAQLARTVQLSRSSVETGTGTALVEDVLGDAPRVADAVEDATVGLDALDPAYGLVDDAQDADDAQYATNMAVVEAVDRAQTEAAEAAEAAANAQTTADGKNARRRGVTEPEPPPGGWVQGDQWVRDNAEGVPVELLVWNGASFVPDQILADEILVIDEAGVVRIGEGKVTAEALHAEALNFKSATGMELTAATIVGGSVIQTGSSLTGTRTYPVNEQSYAQRWVRTAMGGAHTGYGGLFAGEVPSGAMSTHAVGMTPWAGVDGYDNLAFIFPTEFGRYAQASVSFWVKATAAATFGFAFAGTTPTTTSLAANTWTKVTRSLALRELGQMIRFRSTTSSVVFYVTEPEVTVTTAGGQRAQLVTDNGLSKLLLTGGSAAAPTVPLAELSGAQVILGQDPAYGGATTPKMTLDNSSLRFVDQGGQSVMKRIVADGFMTFSAENLQLQAQGTIFLTGAVSILGGLRLYRDTDWANIAITGGSGTCRWRRYLGMVEVEFDITMSSALAAGAAVTTLFSVPAEAAPATPAPFNVTTAGAQPINGFVSASTLGTTFRNNGTSSQTRIFGWGRWSPA</sequence>
<proteinExistence type="predicted"/>
<dbReference type="EMBL" id="CP095045">
    <property type="protein sequence ID" value="UOQ56064.1"/>
    <property type="molecule type" value="Genomic_DNA"/>
</dbReference>
<dbReference type="RefSeq" id="WP_244726232.1">
    <property type="nucleotide sequence ID" value="NZ_CP095045.1"/>
</dbReference>
<organism evidence="2 3">
    <name type="scientific">Leucobacter allii</name>
    <dbReference type="NCBI Taxonomy" id="2932247"/>
    <lineage>
        <taxon>Bacteria</taxon>
        <taxon>Bacillati</taxon>
        <taxon>Actinomycetota</taxon>
        <taxon>Actinomycetes</taxon>
        <taxon>Micrococcales</taxon>
        <taxon>Microbacteriaceae</taxon>
        <taxon>Leucobacter</taxon>
    </lineage>
</organism>
<dbReference type="Proteomes" id="UP000831786">
    <property type="component" value="Chromosome"/>
</dbReference>
<name>A0ABY4FHA7_9MICO</name>
<feature type="compositionally biased region" description="Low complexity" evidence="1">
    <location>
        <begin position="106"/>
        <end position="120"/>
    </location>
</feature>
<evidence type="ECO:0000313" key="3">
    <source>
        <dbReference type="Proteomes" id="UP000831786"/>
    </source>
</evidence>
<evidence type="ECO:0000313" key="2">
    <source>
        <dbReference type="EMBL" id="UOQ56064.1"/>
    </source>
</evidence>
<evidence type="ECO:0000256" key="1">
    <source>
        <dbReference type="SAM" id="MobiDB-lite"/>
    </source>
</evidence>